<keyword evidence="3" id="KW-1185">Reference proteome</keyword>
<dbReference type="OrthoDB" id="20509at10239"/>
<dbReference type="Proteomes" id="UP000030718">
    <property type="component" value="Segment"/>
</dbReference>
<dbReference type="InterPro" id="IPR018306">
    <property type="entry name" value="Phage_T5_Orf172_DNA-bd"/>
</dbReference>
<dbReference type="KEGG" id="vg:26640438"/>
<dbReference type="EMBL" id="KP007362">
    <property type="protein sequence ID" value="AIZ02782.1"/>
    <property type="molecule type" value="Genomic_DNA"/>
</dbReference>
<gene>
    <name evidence="2" type="ORF">VR26_145</name>
</gene>
<protein>
    <recommendedName>
        <fullName evidence="1">Bacteriophage T5 Orf172 DNA-binding domain-containing protein</fullName>
    </recommendedName>
</protein>
<name>A0A0A7HDE8_9CAUD</name>
<sequence length="219" mass="25835">MRSDVDWDQINLAIKAGLIYHGNFEITQELIEKVAFLKIIDKKKFFSMTEAKRSSIWRVFCRTAALNLLKFKDEFDIEKSYRQAFVYIMVDTTNPNYYKIGRSIEPDVRAITANTFSPFKSFKIVSFRYSQDAVELEKYMHSIYNQDHINGEWFFFHDISSIVKKLDIKSTKFEIPINQGLMDFILLAMKVDDGFVQRGRIHGAPYFEHLPCRWNPDKV</sequence>
<reference evidence="2 3" key="1">
    <citation type="submission" date="2014-10" db="EMBL/GenBank/DDBJ databases">
        <title>VR bacteriophages - a small but diverse group of low-temperature viruses.</title>
        <authorList>
            <person name="Kaliniene L."/>
            <person name="Meskys R."/>
            <person name="Simoliunas E."/>
            <person name="Zajanckauskaite A."/>
            <person name="Truncaite L."/>
        </authorList>
    </citation>
    <scope>NUCLEOTIDE SEQUENCE [LARGE SCALE GENOMIC DNA]</scope>
</reference>
<proteinExistence type="predicted"/>
<evidence type="ECO:0000313" key="2">
    <source>
        <dbReference type="EMBL" id="AIZ02782.1"/>
    </source>
</evidence>
<evidence type="ECO:0000313" key="3">
    <source>
        <dbReference type="Proteomes" id="UP000030718"/>
    </source>
</evidence>
<dbReference type="Pfam" id="PF13455">
    <property type="entry name" value="MUG113"/>
    <property type="match status" value="1"/>
</dbReference>
<dbReference type="GeneID" id="26640438"/>
<dbReference type="RefSeq" id="YP_009213982.1">
    <property type="nucleotide sequence ID" value="NC_028957.1"/>
</dbReference>
<feature type="domain" description="Bacteriophage T5 Orf172 DNA-binding" evidence="1">
    <location>
        <begin position="92"/>
        <end position="166"/>
    </location>
</feature>
<evidence type="ECO:0000259" key="1">
    <source>
        <dbReference type="SMART" id="SM00974"/>
    </source>
</evidence>
<dbReference type="SMART" id="SM00974">
    <property type="entry name" value="T5orf172"/>
    <property type="match status" value="1"/>
</dbReference>
<organism evidence="2 3">
    <name type="scientific">Escherichia phage vB_EcoM_VR26</name>
    <dbReference type="NCBI Taxonomy" id="1567029"/>
    <lineage>
        <taxon>Viruses</taxon>
        <taxon>Duplodnaviria</taxon>
        <taxon>Heunggongvirae</taxon>
        <taxon>Uroviricota</taxon>
        <taxon>Caudoviricetes</taxon>
        <taxon>Pantevenvirales</taxon>
        <taxon>Straboviridae</taxon>
        <taxon>Tevenvirinae</taxon>
        <taxon>Gaprivervirus</taxon>
        <taxon>Gaprivervirus vr26</taxon>
    </lineage>
</organism>
<accession>A0A0A7HDE8</accession>